<feature type="non-terminal residue" evidence="2">
    <location>
        <position position="1"/>
    </location>
</feature>
<feature type="compositionally biased region" description="Basic and acidic residues" evidence="1">
    <location>
        <begin position="108"/>
        <end position="133"/>
    </location>
</feature>
<name>A0A6J4SXI8_9ACTN</name>
<dbReference type="AlphaFoldDB" id="A0A6J4SXI8"/>
<protein>
    <submittedName>
        <fullName evidence="2">Uncharacterized protein</fullName>
    </submittedName>
</protein>
<feature type="non-terminal residue" evidence="2">
    <location>
        <position position="283"/>
    </location>
</feature>
<organism evidence="2">
    <name type="scientific">uncultured Rubrobacteraceae bacterium</name>
    <dbReference type="NCBI Taxonomy" id="349277"/>
    <lineage>
        <taxon>Bacteria</taxon>
        <taxon>Bacillati</taxon>
        <taxon>Actinomycetota</taxon>
        <taxon>Rubrobacteria</taxon>
        <taxon>Rubrobacterales</taxon>
        <taxon>Rubrobacteraceae</taxon>
        <taxon>environmental samples</taxon>
    </lineage>
</organism>
<feature type="region of interest" description="Disordered" evidence="1">
    <location>
        <begin position="101"/>
        <end position="133"/>
    </location>
</feature>
<evidence type="ECO:0000313" key="2">
    <source>
        <dbReference type="EMBL" id="CAA9507804.1"/>
    </source>
</evidence>
<reference evidence="2" key="1">
    <citation type="submission" date="2020-02" db="EMBL/GenBank/DDBJ databases">
        <authorList>
            <person name="Meier V. D."/>
        </authorList>
    </citation>
    <scope>NUCLEOTIDE SEQUENCE</scope>
    <source>
        <strain evidence="2">AVDCRST_MAG05</strain>
    </source>
</reference>
<evidence type="ECO:0000256" key="1">
    <source>
        <dbReference type="SAM" id="MobiDB-lite"/>
    </source>
</evidence>
<gene>
    <name evidence="2" type="ORF">AVDCRST_MAG05-2841</name>
</gene>
<proteinExistence type="predicted"/>
<accession>A0A6J4SXI8</accession>
<dbReference type="EMBL" id="CADCVM010000312">
    <property type="protein sequence ID" value="CAA9507804.1"/>
    <property type="molecule type" value="Genomic_DNA"/>
</dbReference>
<sequence>GYVHLQREEEHRGRVLRRARHVLAQAVVGQVLYPAAGDAQLQAVLPGALVDTLEPARLGLLSRAHLLRRVRHQGQDGSRYRRGRPQLRAVPVLRPLAVPGVLGGDEQGYERRKEQRRAGAEGRFPDGDPALHQHHRVDDRQVLRRGGAPYSGRALRQGPALDGAGAAAHRGAAGAVHPRAVLLYGGCRNLPAGPRRGDAARHSGHVLPDAHHLVARQASRGDPVGRRLQPARLPGKRLQGGRALRQPAGNALYRVLHALLRGALRRRVRAVQQAQGGVRGQAM</sequence>